<dbReference type="InterPro" id="IPR024301">
    <property type="entry name" value="Amidase_6"/>
</dbReference>
<dbReference type="RefSeq" id="WP_073540363.1">
    <property type="nucleotide sequence ID" value="NZ_CP018335.1"/>
</dbReference>
<evidence type="ECO:0000313" key="2">
    <source>
        <dbReference type="EMBL" id="APM40804.1"/>
    </source>
</evidence>
<dbReference type="PANTHER" id="PTHR40032">
    <property type="entry name" value="EXPORTED PROTEIN-RELATED"/>
    <property type="match status" value="1"/>
</dbReference>
<sequence length="65" mass="7493">MYGSGFSNYNRSSAVSYMNSYWNIYNPSYTNHYPDDCCNFVSQILYSGGVPGSSSWYADSWCWIK</sequence>
<dbReference type="Pfam" id="PF12671">
    <property type="entry name" value="Amidase_6"/>
    <property type="match status" value="1"/>
</dbReference>
<proteinExistence type="predicted"/>
<dbReference type="EMBL" id="CP018335">
    <property type="protein sequence ID" value="APM40804.1"/>
    <property type="molecule type" value="Genomic_DNA"/>
</dbReference>
<reference evidence="2 3" key="1">
    <citation type="submission" date="2016-12" db="EMBL/GenBank/DDBJ databases">
        <title>Complete genome sequence of Clostridium kluyveri JZZ isolated from the pit mud of a Chinese flavor liquor-making factory.</title>
        <authorList>
            <person name="Wang Y."/>
        </authorList>
    </citation>
    <scope>NUCLEOTIDE SEQUENCE [LARGE SCALE GENOMIC DNA]</scope>
    <source>
        <strain evidence="2 3">JZZ</strain>
    </source>
</reference>
<evidence type="ECO:0000259" key="1">
    <source>
        <dbReference type="Pfam" id="PF12671"/>
    </source>
</evidence>
<accession>A0A1L5FCR2</accession>
<evidence type="ECO:0000313" key="3">
    <source>
        <dbReference type="Proteomes" id="UP000184604"/>
    </source>
</evidence>
<name>A0A1L5FCR2_CLOKL</name>
<organism evidence="2 3">
    <name type="scientific">Clostridium kluyveri</name>
    <dbReference type="NCBI Taxonomy" id="1534"/>
    <lineage>
        <taxon>Bacteria</taxon>
        <taxon>Bacillati</taxon>
        <taxon>Bacillota</taxon>
        <taxon>Clostridia</taxon>
        <taxon>Eubacteriales</taxon>
        <taxon>Clostridiaceae</taxon>
        <taxon>Clostridium</taxon>
    </lineage>
</organism>
<gene>
    <name evidence="2" type="ORF">BS101_19865</name>
</gene>
<dbReference type="PANTHER" id="PTHR40032:SF1">
    <property type="entry name" value="EXPORTED PROTEIN"/>
    <property type="match status" value="1"/>
</dbReference>
<protein>
    <recommendedName>
        <fullName evidence="1">Putative amidase domain-containing protein</fullName>
    </recommendedName>
</protein>
<dbReference type="Proteomes" id="UP000184604">
    <property type="component" value="Chromosome"/>
</dbReference>
<dbReference type="AlphaFoldDB" id="A0A1L5FCR2"/>
<feature type="domain" description="Putative amidase" evidence="1">
    <location>
        <begin position="8"/>
        <end position="57"/>
    </location>
</feature>